<evidence type="ECO:0000313" key="2">
    <source>
        <dbReference type="Proteomes" id="UP000054826"/>
    </source>
</evidence>
<dbReference type="EMBL" id="JYDV01000024">
    <property type="protein sequence ID" value="KRZ40814.1"/>
    <property type="molecule type" value="Genomic_DNA"/>
</dbReference>
<gene>
    <name evidence="1" type="ORF">T4C_5312</name>
</gene>
<name>A0A0V1K0T9_TRIPS</name>
<reference evidence="1 2" key="1">
    <citation type="submission" date="2015-01" db="EMBL/GenBank/DDBJ databases">
        <title>Evolution of Trichinella species and genotypes.</title>
        <authorList>
            <person name="Korhonen P.K."/>
            <person name="Edoardo P."/>
            <person name="Giuseppe L.R."/>
            <person name="Gasser R.B."/>
        </authorList>
    </citation>
    <scope>NUCLEOTIDE SEQUENCE [LARGE SCALE GENOMIC DNA]</scope>
    <source>
        <strain evidence="1">ISS176</strain>
    </source>
</reference>
<feature type="non-terminal residue" evidence="1">
    <location>
        <position position="1"/>
    </location>
</feature>
<dbReference type="Proteomes" id="UP000054826">
    <property type="component" value="Unassembled WGS sequence"/>
</dbReference>
<accession>A0A0V1K0T9</accession>
<sequence>LFICTQQGIEDLKILQVFVMGWNVKVMWCVAVKTNDVFISFVILVAQIIYMDITRNTEQNEMKKRTTLMLVAENVPSGRNVILYREKILNSCIFNNERFRQNSRTVSGDAVHPIVVIV</sequence>
<protein>
    <submittedName>
        <fullName evidence="1">Uncharacterized protein</fullName>
    </submittedName>
</protein>
<evidence type="ECO:0000313" key="1">
    <source>
        <dbReference type="EMBL" id="KRZ40814.1"/>
    </source>
</evidence>
<proteinExistence type="predicted"/>
<organism evidence="1 2">
    <name type="scientific">Trichinella pseudospiralis</name>
    <name type="common">Parasitic roundworm</name>
    <dbReference type="NCBI Taxonomy" id="6337"/>
    <lineage>
        <taxon>Eukaryota</taxon>
        <taxon>Metazoa</taxon>
        <taxon>Ecdysozoa</taxon>
        <taxon>Nematoda</taxon>
        <taxon>Enoplea</taxon>
        <taxon>Dorylaimia</taxon>
        <taxon>Trichinellida</taxon>
        <taxon>Trichinellidae</taxon>
        <taxon>Trichinella</taxon>
    </lineage>
</organism>
<comment type="caution">
    <text evidence="1">The sequence shown here is derived from an EMBL/GenBank/DDBJ whole genome shotgun (WGS) entry which is preliminary data.</text>
</comment>
<dbReference type="AlphaFoldDB" id="A0A0V1K0T9"/>